<evidence type="ECO:0000313" key="2">
    <source>
        <dbReference type="Proteomes" id="UP000887458"/>
    </source>
</evidence>
<name>A0ABQ8JL67_DERPT</name>
<organism evidence="1 2">
    <name type="scientific">Dermatophagoides pteronyssinus</name>
    <name type="common">European house dust mite</name>
    <dbReference type="NCBI Taxonomy" id="6956"/>
    <lineage>
        <taxon>Eukaryota</taxon>
        <taxon>Metazoa</taxon>
        <taxon>Ecdysozoa</taxon>
        <taxon>Arthropoda</taxon>
        <taxon>Chelicerata</taxon>
        <taxon>Arachnida</taxon>
        <taxon>Acari</taxon>
        <taxon>Acariformes</taxon>
        <taxon>Sarcoptiformes</taxon>
        <taxon>Astigmata</taxon>
        <taxon>Psoroptidia</taxon>
        <taxon>Analgoidea</taxon>
        <taxon>Pyroglyphidae</taxon>
        <taxon>Dermatophagoidinae</taxon>
        <taxon>Dermatophagoides</taxon>
    </lineage>
</organism>
<reference evidence="1 2" key="2">
    <citation type="journal article" date="2022" name="Mol. Biol. Evol.">
        <title>Comparative Genomics Reveals Insights into the Divergent Evolution of Astigmatic Mites and Household Pest Adaptations.</title>
        <authorList>
            <person name="Xiong Q."/>
            <person name="Wan A.T."/>
            <person name="Liu X."/>
            <person name="Fung C.S."/>
            <person name="Xiao X."/>
            <person name="Malainual N."/>
            <person name="Hou J."/>
            <person name="Wang L."/>
            <person name="Wang M."/>
            <person name="Yang K.Y."/>
            <person name="Cui Y."/>
            <person name="Leung E.L."/>
            <person name="Nong W."/>
            <person name="Shin S.K."/>
            <person name="Au S.W."/>
            <person name="Jeong K.Y."/>
            <person name="Chew F.T."/>
            <person name="Hui J.H."/>
            <person name="Leung T.F."/>
            <person name="Tungtrongchitr A."/>
            <person name="Zhong N."/>
            <person name="Liu Z."/>
            <person name="Tsui S.K."/>
        </authorList>
    </citation>
    <scope>NUCLEOTIDE SEQUENCE [LARGE SCALE GENOMIC DNA]</scope>
    <source>
        <strain evidence="1">Derp</strain>
    </source>
</reference>
<proteinExistence type="predicted"/>
<keyword evidence="2" id="KW-1185">Reference proteome</keyword>
<dbReference type="Proteomes" id="UP000887458">
    <property type="component" value="Unassembled WGS sequence"/>
</dbReference>
<sequence length="63" mass="7221">MFIYRTLVALLFATFYILLPTNVIYPAYIVFQSIVQHFFGCKPSNSPLSIRHNTCCVRSPPIP</sequence>
<accession>A0ABQ8JL67</accession>
<reference evidence="1 2" key="1">
    <citation type="journal article" date="2018" name="J. Allergy Clin. Immunol.">
        <title>High-quality assembly of Dermatophagoides pteronyssinus genome and transcriptome reveals a wide range of novel allergens.</title>
        <authorList>
            <person name="Liu X.Y."/>
            <person name="Yang K.Y."/>
            <person name="Wang M.Q."/>
            <person name="Kwok J.S."/>
            <person name="Zeng X."/>
            <person name="Yang Z."/>
            <person name="Xiao X.J."/>
            <person name="Lau C.P."/>
            <person name="Li Y."/>
            <person name="Huang Z.M."/>
            <person name="Ba J.G."/>
            <person name="Yim A.K."/>
            <person name="Ouyang C.Y."/>
            <person name="Ngai S.M."/>
            <person name="Chan T.F."/>
            <person name="Leung E.L."/>
            <person name="Liu L."/>
            <person name="Liu Z.G."/>
            <person name="Tsui S.K."/>
        </authorList>
    </citation>
    <scope>NUCLEOTIDE SEQUENCE [LARGE SCALE GENOMIC DNA]</scope>
    <source>
        <strain evidence="1">Derp</strain>
    </source>
</reference>
<dbReference type="EMBL" id="NJHN03000032">
    <property type="protein sequence ID" value="KAH9423349.1"/>
    <property type="molecule type" value="Genomic_DNA"/>
</dbReference>
<comment type="caution">
    <text evidence="1">The sequence shown here is derived from an EMBL/GenBank/DDBJ whole genome shotgun (WGS) entry which is preliminary data.</text>
</comment>
<evidence type="ECO:0000313" key="1">
    <source>
        <dbReference type="EMBL" id="KAH9423349.1"/>
    </source>
</evidence>
<protein>
    <submittedName>
        <fullName evidence="1">Uncharacterized protein</fullName>
    </submittedName>
</protein>
<gene>
    <name evidence="1" type="ORF">DERP_003628</name>
</gene>